<dbReference type="CDD" id="cd02696">
    <property type="entry name" value="MurNAc-LAA"/>
    <property type="match status" value="1"/>
</dbReference>
<keyword evidence="5" id="KW-1185">Reference proteome</keyword>
<keyword evidence="1 4" id="KW-0378">Hydrolase</keyword>
<keyword evidence="2" id="KW-0732">Signal</keyword>
<dbReference type="RefSeq" id="WP_227732784.1">
    <property type="nucleotide sequence ID" value="NZ_JAJEPV010000008.1"/>
</dbReference>
<dbReference type="InterPro" id="IPR050695">
    <property type="entry name" value="N-acetylmuramoyl_amidase_3"/>
</dbReference>
<proteinExistence type="predicted"/>
<reference evidence="4 5" key="1">
    <citation type="submission" date="2021-10" db="EMBL/GenBank/DDBJ databases">
        <title>Anaerobic single-cell dispensing facilitates the cultivation of human gut bacteria.</title>
        <authorList>
            <person name="Afrizal A."/>
        </authorList>
    </citation>
    <scope>NUCLEOTIDE SEQUENCE [LARGE SCALE GENOMIC DNA]</scope>
    <source>
        <strain evidence="4 5">CLA-AA-H273</strain>
    </source>
</reference>
<name>A0AAE3A1Q6_9FIRM</name>
<dbReference type="PANTHER" id="PTHR30404:SF0">
    <property type="entry name" value="N-ACETYLMURAMOYL-L-ALANINE AMIDASE AMIC"/>
    <property type="match status" value="1"/>
</dbReference>
<dbReference type="InterPro" id="IPR002508">
    <property type="entry name" value="MurNAc-LAA_cat"/>
</dbReference>
<feature type="signal peptide" evidence="2">
    <location>
        <begin position="1"/>
        <end position="22"/>
    </location>
</feature>
<evidence type="ECO:0000313" key="4">
    <source>
        <dbReference type="EMBL" id="MCC2118878.1"/>
    </source>
</evidence>
<sequence length="242" mass="26774">MEQKVLRAVMVCLLLMSMAILGRETAAYVETVNAVNALQGNNADTDGIPTVVIDAGHGGDDPGKIGINGVPEKDINLRITEKLRQYLEADGIRVVLTRETEDGLYDASAPNKKVQDMKRRIEKIEQTDPVLTVSIHQNSYPEEYVHGAQVFYYNGSSGGEQLAGLIQTQLVQDLDPENHRQIKPNDSYYLLKKTKGTIVIVECGFLSNAAEAGKLCDEAYQDRVAWSIHKGILQYINGIQRD</sequence>
<dbReference type="GO" id="GO:0008745">
    <property type="term" value="F:N-acetylmuramoyl-L-alanine amidase activity"/>
    <property type="evidence" value="ECO:0007669"/>
    <property type="project" value="UniProtKB-EC"/>
</dbReference>
<dbReference type="GO" id="GO:0030288">
    <property type="term" value="C:outer membrane-bounded periplasmic space"/>
    <property type="evidence" value="ECO:0007669"/>
    <property type="project" value="TreeGrafter"/>
</dbReference>
<dbReference type="Proteomes" id="UP001197795">
    <property type="component" value="Unassembled WGS sequence"/>
</dbReference>
<dbReference type="GO" id="GO:0009253">
    <property type="term" value="P:peptidoglycan catabolic process"/>
    <property type="evidence" value="ECO:0007669"/>
    <property type="project" value="InterPro"/>
</dbReference>
<evidence type="ECO:0000259" key="3">
    <source>
        <dbReference type="SMART" id="SM00646"/>
    </source>
</evidence>
<organism evidence="4 5">
    <name type="scientific">Waltera acetigignens</name>
    <dbReference type="NCBI Taxonomy" id="2981769"/>
    <lineage>
        <taxon>Bacteria</taxon>
        <taxon>Bacillati</taxon>
        <taxon>Bacillota</taxon>
        <taxon>Clostridia</taxon>
        <taxon>Lachnospirales</taxon>
        <taxon>Lachnospiraceae</taxon>
        <taxon>Waltera</taxon>
    </lineage>
</organism>
<feature type="chain" id="PRO_5042208964" evidence="2">
    <location>
        <begin position="23"/>
        <end position="242"/>
    </location>
</feature>
<dbReference type="EC" id="3.5.1.28" evidence="4"/>
<gene>
    <name evidence="4" type="ORF">LKD75_04595</name>
</gene>
<dbReference type="Gene3D" id="3.40.630.40">
    <property type="entry name" value="Zn-dependent exopeptidases"/>
    <property type="match status" value="1"/>
</dbReference>
<evidence type="ECO:0000256" key="2">
    <source>
        <dbReference type="SAM" id="SignalP"/>
    </source>
</evidence>
<dbReference type="Pfam" id="PF01520">
    <property type="entry name" value="Amidase_3"/>
    <property type="match status" value="1"/>
</dbReference>
<dbReference type="SMART" id="SM00646">
    <property type="entry name" value="Ami_3"/>
    <property type="match status" value="1"/>
</dbReference>
<dbReference type="AlphaFoldDB" id="A0AAE3A1Q6"/>
<evidence type="ECO:0000313" key="5">
    <source>
        <dbReference type="Proteomes" id="UP001197795"/>
    </source>
</evidence>
<comment type="caution">
    <text evidence="4">The sequence shown here is derived from an EMBL/GenBank/DDBJ whole genome shotgun (WGS) entry which is preliminary data.</text>
</comment>
<protein>
    <submittedName>
        <fullName evidence="4">N-acetylmuramoyl-L-alanine amidase</fullName>
        <ecNumber evidence="4">3.5.1.28</ecNumber>
    </submittedName>
</protein>
<evidence type="ECO:0000256" key="1">
    <source>
        <dbReference type="ARBA" id="ARBA00022801"/>
    </source>
</evidence>
<dbReference type="SUPFAM" id="SSF53187">
    <property type="entry name" value="Zn-dependent exopeptidases"/>
    <property type="match status" value="1"/>
</dbReference>
<feature type="domain" description="MurNAc-LAA" evidence="3">
    <location>
        <begin position="121"/>
        <end position="233"/>
    </location>
</feature>
<accession>A0AAE3A1Q6</accession>
<dbReference type="EMBL" id="JAJEPV010000008">
    <property type="protein sequence ID" value="MCC2118878.1"/>
    <property type="molecule type" value="Genomic_DNA"/>
</dbReference>
<dbReference type="PANTHER" id="PTHR30404">
    <property type="entry name" value="N-ACETYLMURAMOYL-L-ALANINE AMIDASE"/>
    <property type="match status" value="1"/>
</dbReference>